<feature type="region of interest" description="Disordered" evidence="1">
    <location>
        <begin position="355"/>
        <end position="395"/>
    </location>
</feature>
<dbReference type="Pfam" id="PF13519">
    <property type="entry name" value="VWA_2"/>
    <property type="match status" value="2"/>
</dbReference>
<dbReference type="InterPro" id="IPR006946">
    <property type="entry name" value="DGR2-like_dom"/>
</dbReference>
<proteinExistence type="predicted"/>
<dbReference type="EMBL" id="AP023361">
    <property type="protein sequence ID" value="BCJ90239.1"/>
    <property type="molecule type" value="Genomic_DNA"/>
</dbReference>
<dbReference type="InterPro" id="IPR036465">
    <property type="entry name" value="vWFA_dom_sf"/>
</dbReference>
<dbReference type="Pfam" id="PF04862">
    <property type="entry name" value="DUF642"/>
    <property type="match status" value="1"/>
</dbReference>
<dbReference type="SUPFAM" id="SSF51120">
    <property type="entry name" value="beta-Roll"/>
    <property type="match status" value="1"/>
</dbReference>
<dbReference type="PROSITE" id="PS00330">
    <property type="entry name" value="HEMOLYSIN_CALCIUM"/>
    <property type="match status" value="2"/>
</dbReference>
<evidence type="ECO:0000256" key="1">
    <source>
        <dbReference type="SAM" id="MobiDB-lite"/>
    </source>
</evidence>
<dbReference type="GO" id="GO:0005509">
    <property type="term" value="F:calcium ion binding"/>
    <property type="evidence" value="ECO:0007669"/>
    <property type="project" value="InterPro"/>
</dbReference>
<reference evidence="3 4" key="1">
    <citation type="submission" date="2020-08" db="EMBL/GenBank/DDBJ databases">
        <title>Genome sequence of Rhizobiales bacterium strain IZ6.</title>
        <authorList>
            <person name="Nakai R."/>
            <person name="Naganuma T."/>
        </authorList>
    </citation>
    <scope>NUCLEOTIDE SEQUENCE [LARGE SCALE GENOMIC DNA]</scope>
    <source>
        <strain evidence="3 4">IZ6</strain>
    </source>
</reference>
<name>A0A6S6QMR7_9HYPH</name>
<feature type="compositionally biased region" description="Acidic residues" evidence="1">
    <location>
        <begin position="2119"/>
        <end position="2130"/>
    </location>
</feature>
<dbReference type="SMART" id="SM00327">
    <property type="entry name" value="VWA"/>
    <property type="match status" value="1"/>
</dbReference>
<keyword evidence="4" id="KW-1185">Reference proteome</keyword>
<dbReference type="Pfam" id="PF00353">
    <property type="entry name" value="HemolysinCabind"/>
    <property type="match status" value="2"/>
</dbReference>
<sequence>MTRDPSGTNETGLHEIAGQPAEASETNPAFAAVAQAAATPPALQQANAPATIIIKPGPGNIAELPQGTSLTQVVIEGDDIVLVQPDGTRIVIDDGALDIPTFMIGGAEIPQDAVILAFKASDIDVAAGPDGGLSIAGSSPDSGGNNFAIPVPGIGDAGPPMDLLAPTALQFGALEDIEPGSDVNFAPEISFVPGGAFQNVIVDEDALGGAEDGNGDGSLPVNPDGTDPDKVAGNTEIVTGSFQLSDANGVDDLETLTITPPGGVPVTFDLATIAGSQVFGTYGVLTIVSYNTATGVGTFEYELHDNVDSPTANNGEQTEAGADEFTFVVSDGVLDSAPATLSVSIVDDIPEIVSQNEGSTRTVDEDDIETDDSLGTSPEDSNGDGSYTGSSSDNSDGPAFISGSLGFLVNFGADGQAPGGGFDISSTATAGFLALGLSSKGQDLAYSLSADGQTLTAYVENGDDDRTVFEFTLDSTTGDWEFRLFDQIDHQSADGQNFDLDQGAGVLPALDFGQYITATDGDGDTLTLTDQLDIQIRDDVPELVGENSESKTVDEDDILNGQSTGTSPDDDNADGSYTGDAGVDIGGPGTVSGSLAYLVKSGADESLTFSFIDNTAEAISELEAGGLTSKGEALSYSIVSGVLTAFVEGGDTDRIVFKLTLDTDGDYKFELFDQLDHDVPNSGADENFDLQDVLPGFDIDELPFGYLIEATDHDGDSVTLDDAFVIKVRDDVPELVSGQKEEIRVDEDDIVTPLSQGNDPEDGNADGSYTGDPATDSGGPATVEGSLAHLVKSGTDESLTFSFIGGAAANLENLGLSSKGTELSYSVVGGVLTAYADEATDRTVFTLTLNSDGTYKFELFDQVDHDAPGLGADQNFDLQDSIDGDVDFIDFGEIIQATDYDGDSVVLDNVFKIEIRDDIPVLVNSGKVSVIVDEDDIVTSLSQGNNPEDGNADGSYTGDAATDSGGPATVSGSLAGTVSSGADESVTFSFIDPGLAIAALSLAGLKSHGTGLSYTFDGDGNLVAFADEATDRTVFKLSLSSDGTYKFELFDQLDHDPYNDSNILDGISNSTGADENFDLQDGILGDISTLDFGLIIKATDADGDSISLLDAFKISIRDDIPVAKQGQVASIQVDEDELSTGTGDLTNGITDGDAQTDEATFSSAQLKNLISAGADEDITFSLKGNAQISDKIVRTTDGTAVTSQGVTVKYAVVGGVIIGYADADSDGNRDGGERDVFTLTNNGNGTFTFDLKDKIDHAPLDAGGGDNETLALDLSPLFQARDYDGDTVALNPDSITVIIENDVPVIDAPVIGLGENLIVNGSFEEGHDLGTGANWNNFHSLPGWTSNDNGTPGDTSDDIPFEVQTGGVGSLPAQDGNALVELDADLEGNGGPDINQTTQTNTIIQQTVATEAGANYVLTFWYAPRPGDGDPDSSSMNVLVNGQIVKAIVSDATDEGWTKITVSFTATGASTTVGFQGAGQANEFGAFIDNVSLNKVTVLVDEDELDLPPDYSQGNSDFQTGDDLGGTSATGALGITWGADSYDVADAGGVQDGAGDATPGLTGRSVTFASNTVEVTGQEGLTLTSNGDVVSFVLSADGTVLRGVANDGTGERVVFEVKLSDDGSGQFSFELNDQLDHAPGQDENNIALKFDFKATDSDGDVATGSFYVGVDDDVPVVGDIECQLVSEEPPPVVESKVANFVFILDTSDSVESQFTLLQNAVNDLLDKLGHSGAEDLRVHIVEFGSESSAVGTYDLIVDGQLVQSALDEALADVQALTDGGYTNYEAGFQQALLFIQGGNVSLAIDGSSSFDANGNSGGGTNNDTAHILTSDGTQIALVSGWSAPGTAVSQLTDVDGSTGGGWAPGSALQSGELLRFDFGAFKDFDGGGEFNAGTFSAATPVNTATFRMEDAGSDSVTIAWTIHYTDGSASSSSNNVNGNDETLTLGDPAKQIAYIEFSVTNGGDAQLDLQSVTYYVPPGTIPDADINEVIFLSDGEPNRAVDDATGDDFSQSAQDAIDQITGIDDSSDEIGETEGGNGGLDQPFHITAIGLNLQPQTFSVDDRDDFDANSLSGSSNQDTGLVLYSGTTKIAVVSAWDQNGSELVDVSNSGDDFGVGRDDPDENGSDPLDSSEEVLRFDFGAFDNFGGTDNYAAAGDAVGFNGPPVISTTFNLIETGSGPAGFSWVIHFVGGGPTEAGSHAVADNDTDQVAIAGTGGNAGKEIAYIEFTSTGGSGRIDLQTVVTKIVPALSILDQVDTDGNALNIPTPESLADQLADLIDSLGETEIPGGGPVNDVSIELAQYVTGADEDHTFSLNTNTSGLEAQGLKSLGVAIVYTVVGDTLTAKAGPGGETVFTLKVEADGTAVFTLSGDIDHGPVDIKHIEFGSIIRVTDDDGDSTNVPLCIEVENATDLIPTVNVTDGQVNEWALGATADDQGSNEAVIAGDNGDPTESVVGAINFDPGDGPAQVLIEDKNGVQQNVTAGGTVVGDYGTLVVTVLGAGVLEWTYTLDNNLDHPIAGQIGTNDAVKDDFKVSVVDNDGDSTATGGVSDAETISINITDDGPVAADDTAPSAPENQPILIDVLANDALGADGVAFGDVAKASDPAKGTVVYNNNGTFSYTPNDGAEGADSFTYTITDGDGDTSTATVYITLTADSEPQITLAENATVDEDGLSDANPDHNPLWAGETDSSEAAGTTGQITVQYGNDVPVDPMAAFKLSAAGLDDEIDALGGDVTWALSNNDHTLTGSVGGTPVIVISVTAASAPVAGAVTYTYSVTLQEQVEHLAAGEDSVTIDDVGFTVTDSDGTQTSGSFDVTVVDDIPVVQDRTAEVNVDTFQASVNALVILDKSGSMSDEDMALAKQAILDFASSGNVKSIRVLTFDHPADAPSVWFDVTTPAGFDALEAFLAPIDGDGNTNYEDAIYQAQQTWTDPVTPADFTNVYFISDGDPTERSNNGVNDTPGTETGDADGLTAAEKAAWEAFLQSEGIDNAYAIGIGTSVSDIDLQEVAWPNVPGETNNVVIIDSAGDLTATLQDTLQGVAVGNAITGLIGDTSDDSSYGADGPGYVSELRFDADGNETVDIDDGVYVFDGSVIRDGVGNIVETDSEITFQTGNGGAMTFNFATGAWSYVTGTAPAVAFVEPFIYKIVDSDGDESGPAALKINVTPPPNAAPQIANLDGSLEFEEGDSPIRLAEDVDVSDPDSANFDGGSLTVEITQNGESTDELTIDEGGDIDITGQNIFFDTPGPGSVLIGTFTGGTNGNPLVITFNSDATPDRVQELMDRIEFENTSDDPSNLDREVTFTLTDGDGGTETVTTTIEVVPVNDAPVLDTSESPVLSSIAEDALAPVGAVGTLVSQLVADGSGIDNVDDPDGGALGIAVTGADEDDGTWFYSLNGGTTWIPVGSVANNNALLLDADDRLYFQPDADFNGTSQITFRAWDHTLAGGDAGEKVSTNSNGGSTAFSDDPDTATITVTPVNDQPTATITPASFAATEQVSLNLKNAGLSIGDADDGNSGSMSVTLSVTGGVLNVTAGTSGASVSGTGTAVVTITGTVSQINALLNTNGTSTVAFIHNSDTPPASVTLTLNVNDNGNVGGGALQNSDTATINITDTSENAAPTANADVIYVSDNTNIVIPTALLLANDTDADGGTLSITDAGDVTGIGGTIAANVSGGNVTFNIPSLSGGDSGALTYSLSDGQGGSATGNVTIHAVDTLDSNAVNYTIPAGAYAASFLAGHGGDDSITGGGSTDFLFGEAGSDTLNGNGGNDFLNGGAGADTLTGGAGEDRFTVTAGESSFTLGGSGGSGSVAGFDVITDFNPALDKIDFSIAPAAVADVATVNGNNSALTVGGNPISSHSITNGIVAFDDANTFSAALDLNSMSRVAAAVDYLNRNDIGVAGSTVAFRATISGTTHTFLYQQGGSNNGNGINSLVQLTGVTAVALANLNALIGTKVDPIVLDLDANGYSFSDTDSGATFDLNADGSMDRVAWNTSNDGILAMDLDGDGVIDNGSEIFTPDFNGGDFATGSEALGSLDENGDGLIDHQDGAFANLLIWQDANANGISEAGELSSLSSRGIASLTVKTSVSGETVDGQEVVGEGTYTNTDGTTGGFVEVGLDTEFGGADTFVVDGDALAGIDLPDIIADYSSSEGDVVDLTGLFDTNGGELSDFVRWTEGGDGANDALQVNTAGTGNAADFVTVAFLNANAGVTILYQDDGHDQTGSASSSA</sequence>
<dbReference type="InterPro" id="IPR002035">
    <property type="entry name" value="VWF_A"/>
</dbReference>
<evidence type="ECO:0000259" key="2">
    <source>
        <dbReference type="PROSITE" id="PS50234"/>
    </source>
</evidence>
<feature type="compositionally biased region" description="Polar residues" evidence="1">
    <location>
        <begin position="1"/>
        <end position="11"/>
    </location>
</feature>
<dbReference type="InterPro" id="IPR011049">
    <property type="entry name" value="Serralysin-like_metalloprot_C"/>
</dbReference>
<dbReference type="InterPro" id="IPR018511">
    <property type="entry name" value="Hemolysin-typ_Ca-bd_CS"/>
</dbReference>
<dbReference type="NCBIfam" id="TIGR03661">
    <property type="entry name" value="T1SS_VCA0849"/>
    <property type="match status" value="1"/>
</dbReference>
<gene>
    <name evidence="3" type="ORF">IZ6_09740</name>
</gene>
<dbReference type="InterPro" id="IPR001343">
    <property type="entry name" value="Hemolysn_Ca-bd"/>
</dbReference>
<accession>A0A6S6QMR7</accession>
<dbReference type="PROSITE" id="PS50234">
    <property type="entry name" value="VWFA"/>
    <property type="match status" value="2"/>
</dbReference>
<dbReference type="Proteomes" id="UP000515317">
    <property type="component" value="Chromosome"/>
</dbReference>
<dbReference type="Gene3D" id="3.40.50.410">
    <property type="entry name" value="von Willebrand factor, type A domain"/>
    <property type="match status" value="2"/>
</dbReference>
<feature type="domain" description="VWFA" evidence="2">
    <location>
        <begin position="2841"/>
        <end position="3037"/>
    </location>
</feature>
<dbReference type="CDD" id="cd00198">
    <property type="entry name" value="vWFA"/>
    <property type="match status" value="2"/>
</dbReference>
<dbReference type="RefSeq" id="WP_222876883.1">
    <property type="nucleotide sequence ID" value="NZ_AP023361.1"/>
</dbReference>
<dbReference type="NCBIfam" id="TIGR03660">
    <property type="entry name" value="T1SS_rpt_143"/>
    <property type="match status" value="1"/>
</dbReference>
<evidence type="ECO:0000313" key="4">
    <source>
        <dbReference type="Proteomes" id="UP000515317"/>
    </source>
</evidence>
<feature type="compositionally biased region" description="Polar residues" evidence="1">
    <location>
        <begin position="2952"/>
        <end position="2963"/>
    </location>
</feature>
<feature type="compositionally biased region" description="Polar residues" evidence="1">
    <location>
        <begin position="373"/>
        <end position="395"/>
    </location>
</feature>
<evidence type="ECO:0000313" key="3">
    <source>
        <dbReference type="EMBL" id="BCJ90239.1"/>
    </source>
</evidence>
<feature type="region of interest" description="Disordered" evidence="1">
    <location>
        <begin position="1"/>
        <end position="25"/>
    </location>
</feature>
<feature type="region of interest" description="Disordered" evidence="1">
    <location>
        <begin position="207"/>
        <end position="229"/>
    </location>
</feature>
<feature type="region of interest" description="Disordered" evidence="1">
    <location>
        <begin position="2945"/>
        <end position="2969"/>
    </location>
</feature>
<protein>
    <recommendedName>
        <fullName evidence="2">VWFA domain-containing protein</fullName>
    </recommendedName>
</protein>
<feature type="region of interest" description="Disordered" evidence="1">
    <location>
        <begin position="2103"/>
        <end position="2130"/>
    </location>
</feature>
<feature type="region of interest" description="Disordered" evidence="1">
    <location>
        <begin position="940"/>
        <end position="968"/>
    </location>
</feature>
<dbReference type="KEGG" id="tso:IZ6_09740"/>
<dbReference type="Pfam" id="PF17963">
    <property type="entry name" value="Big_9"/>
    <property type="match status" value="2"/>
</dbReference>
<dbReference type="InterPro" id="IPR019959">
    <property type="entry name" value="T1SS-143_rpt-cont_dom"/>
</dbReference>
<dbReference type="InterPro" id="IPR019960">
    <property type="entry name" value="T1SS_VCA0849"/>
</dbReference>
<feature type="region of interest" description="Disordered" evidence="1">
    <location>
        <begin position="539"/>
        <end position="584"/>
    </location>
</feature>
<dbReference type="Gene3D" id="2.60.120.260">
    <property type="entry name" value="Galactose-binding domain-like"/>
    <property type="match status" value="1"/>
</dbReference>
<feature type="domain" description="VWFA" evidence="2">
    <location>
        <begin position="1699"/>
        <end position="1832"/>
    </location>
</feature>
<dbReference type="SUPFAM" id="SSF53300">
    <property type="entry name" value="vWA-like"/>
    <property type="match status" value="2"/>
</dbReference>
<feature type="region of interest" description="Disordered" evidence="1">
    <location>
        <begin position="739"/>
        <end position="783"/>
    </location>
</feature>
<organism evidence="3 4">
    <name type="scientific">Terrihabitans soli</name>
    <dbReference type="NCBI Taxonomy" id="708113"/>
    <lineage>
        <taxon>Bacteria</taxon>
        <taxon>Pseudomonadati</taxon>
        <taxon>Pseudomonadota</taxon>
        <taxon>Alphaproteobacteria</taxon>
        <taxon>Hyphomicrobiales</taxon>
        <taxon>Terrihabitans</taxon>
    </lineage>
</organism>
<dbReference type="Gene3D" id="2.60.40.3440">
    <property type="match status" value="1"/>
</dbReference>